<comment type="caution">
    <text evidence="6">The sequence shown here is derived from an EMBL/GenBank/DDBJ whole genome shotgun (WGS) entry which is preliminary data.</text>
</comment>
<dbReference type="Gene3D" id="1.10.400.10">
    <property type="entry name" value="GI Alpha 1, domain 2-like"/>
    <property type="match status" value="1"/>
</dbReference>
<evidence type="ECO:0000256" key="5">
    <source>
        <dbReference type="SAM" id="MobiDB-lite"/>
    </source>
</evidence>
<dbReference type="InterPro" id="IPR027417">
    <property type="entry name" value="P-loop_NTPase"/>
</dbReference>
<dbReference type="Proteomes" id="UP001470230">
    <property type="component" value="Unassembled WGS sequence"/>
</dbReference>
<name>A0ABR2IQJ9_9EUKA</name>
<proteinExistence type="predicted"/>
<gene>
    <name evidence="6" type="ORF">M9Y10_009803</name>
</gene>
<evidence type="ECO:0000256" key="3">
    <source>
        <dbReference type="ARBA" id="ARBA00023134"/>
    </source>
</evidence>
<dbReference type="Gene3D" id="3.40.50.300">
    <property type="entry name" value="P-loop containing nucleotide triphosphate hydrolases"/>
    <property type="match status" value="1"/>
</dbReference>
<reference evidence="6 7" key="1">
    <citation type="submission" date="2024-04" db="EMBL/GenBank/DDBJ databases">
        <title>Tritrichomonas musculus Genome.</title>
        <authorList>
            <person name="Alves-Ferreira E."/>
            <person name="Grigg M."/>
            <person name="Lorenzi H."/>
            <person name="Galac M."/>
        </authorList>
    </citation>
    <scope>NUCLEOTIDE SEQUENCE [LARGE SCALE GENOMIC DNA]</scope>
    <source>
        <strain evidence="6 7">EAF2021</strain>
    </source>
</reference>
<sequence length="463" mass="53119">MGSCCSCSKKNIDLQDILIENASPPLPNGVEDNIDKKPINKIIVQSNSVTNTIVAFVDVDAVNKKTDFKKFPFLKNNLIEINSRKELFKMPPIGTIHDEDNIYSLALFGDTDTGKTTFFNQFRLYIDDFSPSERKSYTLRIYVTILEAIQKVYNEVKNKDKFANFENEDLIQELNDIKINELRKTYSVPIDFCDKVISVWNDPLISKAYSEQWIPLHLCQYVPDFISKISKFKAANYVPENTEILRTKICTINNNIHNRISDDLLSSSALSTSPQMCALSFCEMELLLRDAGGLKSQRDKWKNFTFDAGFFFVSLADFNQPVLNDDDSNQSNKTSNDNTEENDEKNDQNLQIFESLKIFKDIIPKFFPGPQKPLFVLLTKYDSFVDIISKDPKCFTNVFPDFDGNITDPDQCQKYIGNLFVKHAKSINPDLKLKICTSINCLDQVSVFQVTKKIVKQIKKYRV</sequence>
<keyword evidence="1" id="KW-0479">Metal-binding</keyword>
<dbReference type="SUPFAM" id="SSF47895">
    <property type="entry name" value="Transducin (alpha subunit), insertion domain"/>
    <property type="match status" value="1"/>
</dbReference>
<dbReference type="EMBL" id="JAPFFF010000015">
    <property type="protein sequence ID" value="KAK8866835.1"/>
    <property type="molecule type" value="Genomic_DNA"/>
</dbReference>
<dbReference type="PANTHER" id="PTHR10218:SF302">
    <property type="entry name" value="GUANINE NUCLEOTIDE-BINDING PROTEIN ALPHA-5 SUBUNIT"/>
    <property type="match status" value="1"/>
</dbReference>
<keyword evidence="2" id="KW-0547">Nucleotide-binding</keyword>
<evidence type="ECO:0000313" key="6">
    <source>
        <dbReference type="EMBL" id="KAK8866835.1"/>
    </source>
</evidence>
<feature type="region of interest" description="Disordered" evidence="5">
    <location>
        <begin position="323"/>
        <end position="346"/>
    </location>
</feature>
<organism evidence="6 7">
    <name type="scientific">Tritrichomonas musculus</name>
    <dbReference type="NCBI Taxonomy" id="1915356"/>
    <lineage>
        <taxon>Eukaryota</taxon>
        <taxon>Metamonada</taxon>
        <taxon>Parabasalia</taxon>
        <taxon>Tritrichomonadida</taxon>
        <taxon>Tritrichomonadidae</taxon>
        <taxon>Tritrichomonas</taxon>
    </lineage>
</organism>
<dbReference type="PANTHER" id="PTHR10218">
    <property type="entry name" value="GTP-BINDING PROTEIN ALPHA SUBUNIT"/>
    <property type="match status" value="1"/>
</dbReference>
<evidence type="ECO:0000256" key="4">
    <source>
        <dbReference type="ARBA" id="ARBA00023224"/>
    </source>
</evidence>
<evidence type="ECO:0000256" key="1">
    <source>
        <dbReference type="ARBA" id="ARBA00022723"/>
    </source>
</evidence>
<evidence type="ECO:0000256" key="2">
    <source>
        <dbReference type="ARBA" id="ARBA00022741"/>
    </source>
</evidence>
<dbReference type="Pfam" id="PF00503">
    <property type="entry name" value="G-alpha"/>
    <property type="match status" value="1"/>
</dbReference>
<keyword evidence="4" id="KW-0807">Transducer</keyword>
<dbReference type="SMART" id="SM00275">
    <property type="entry name" value="G_alpha"/>
    <property type="match status" value="1"/>
</dbReference>
<dbReference type="InterPro" id="IPR001019">
    <property type="entry name" value="Gprotein_alpha_su"/>
</dbReference>
<dbReference type="PROSITE" id="PS51882">
    <property type="entry name" value="G_ALPHA"/>
    <property type="match status" value="1"/>
</dbReference>
<protein>
    <submittedName>
        <fullName evidence="6">Uncharacterized protein</fullName>
    </submittedName>
</protein>
<evidence type="ECO:0000313" key="7">
    <source>
        <dbReference type="Proteomes" id="UP001470230"/>
    </source>
</evidence>
<accession>A0ABR2IQJ9</accession>
<keyword evidence="3" id="KW-0342">GTP-binding</keyword>
<dbReference type="SUPFAM" id="SSF52540">
    <property type="entry name" value="P-loop containing nucleoside triphosphate hydrolases"/>
    <property type="match status" value="1"/>
</dbReference>
<dbReference type="InterPro" id="IPR011025">
    <property type="entry name" value="GproteinA_insert"/>
</dbReference>
<keyword evidence="7" id="KW-1185">Reference proteome</keyword>